<dbReference type="InterPro" id="IPR011990">
    <property type="entry name" value="TPR-like_helical_dom_sf"/>
</dbReference>
<evidence type="ECO:0000313" key="2">
    <source>
        <dbReference type="EMBL" id="KZD24520.1"/>
    </source>
</evidence>
<dbReference type="STRING" id="943830.A4A58_21860"/>
<evidence type="ECO:0000259" key="1">
    <source>
        <dbReference type="Pfam" id="PF12770"/>
    </source>
</evidence>
<dbReference type="AlphaFoldDB" id="A0A164AAR5"/>
<sequence>MSSRAQWTAGVAGRLAIAITGGLILFPAFIPDAQAQNSRASSERELTAKIQDAFNALRAGNDGSGRDRLKNALREVTQSNYHSLTITAYLNAASSFERRRDNATASEFFAEAAKTRAARDGGRDAVTFWFEYARFLERSNQYDLGIPVATEARKRMRAAYGPNSAQDIAGGDILATLLTNNGAVASGLNLSEEIYLNARKALGDREPLFWRTENNYAEALRMVGHPDVAAGIDEPLLRKRIAHYGYGSIQALVSASNLALNHLAMGNEGETLRALELQKRCATELADPSSEHVQQANVWIAYTKAYFHPDQQMSRTDLEAMAKIKDWNGAPDLLRIKAAQLTADQYETRGETDRALVLRIDAYHRSQTTIARQHPITFDALLGVAMTQMKRGDKDTLATFKDVEQQAFRWMLREVGTAGNRYVAETMRKLADDILYEFGRYALVEPAAAIAYADAVSRWKTMEDGERTLLRQTADRLPDDATKALAQNVLRLSGQQQELLSSGKIDDDARDVLKQLQDARQALAAKMGDKAPADLKLPSIDSKLEPSDALVDFFVSGRRNRVNPIAQKPEMRLQAVIRRHDTAPALVDLGPLDSFLAVDATAPDHAKLFRRLHDTLLGPLKPQLADVKRLFLVPDAELYSLPFAMLQDATGRYLDEIYDTRIMTRADALFFANNDNRLASGDKALLVGGLDYAGAANELPSTKTEVDTVSADLKKRNLVVTILSGSDSGEATIRADAKGASLLHLATHGFYKTASNRTDALWRSGLVASRPNLSRPPQRDDNDGVLYAHELMNWDLSSANLVVLSACQTALGDPSRIGSVRGLPTALAIAGARRSLLTLWEVADEGTANFMARFYQVLADEKLDYASALRKVRIEAIQGKITAAKDPSVWAAFVFFES</sequence>
<dbReference type="EMBL" id="LVYV01000003">
    <property type="protein sequence ID" value="KZD24520.1"/>
    <property type="molecule type" value="Genomic_DNA"/>
</dbReference>
<evidence type="ECO:0000313" key="3">
    <source>
        <dbReference type="Proteomes" id="UP000076574"/>
    </source>
</evidence>
<dbReference type="InterPro" id="IPR024983">
    <property type="entry name" value="CHAT_dom"/>
</dbReference>
<protein>
    <recommendedName>
        <fullName evidence="1">CHAT domain-containing protein</fullName>
    </recommendedName>
</protein>
<feature type="domain" description="CHAT" evidence="1">
    <location>
        <begin position="608"/>
        <end position="894"/>
    </location>
</feature>
<accession>A0A164AAR5</accession>
<gene>
    <name evidence="2" type="ORF">A4A58_21860</name>
</gene>
<dbReference type="Pfam" id="PF12770">
    <property type="entry name" value="CHAT"/>
    <property type="match status" value="1"/>
</dbReference>
<comment type="caution">
    <text evidence="2">The sequence shown here is derived from an EMBL/GenBank/DDBJ whole genome shotgun (WGS) entry which is preliminary data.</text>
</comment>
<keyword evidence="3" id="KW-1185">Reference proteome</keyword>
<dbReference type="Gene3D" id="1.25.40.10">
    <property type="entry name" value="Tetratricopeptide repeat domain"/>
    <property type="match status" value="1"/>
</dbReference>
<proteinExistence type="predicted"/>
<dbReference type="Proteomes" id="UP000076574">
    <property type="component" value="Unassembled WGS sequence"/>
</dbReference>
<organism evidence="2 3">
    <name type="scientific">Tardiphaga robiniae</name>
    <dbReference type="NCBI Taxonomy" id="943830"/>
    <lineage>
        <taxon>Bacteria</taxon>
        <taxon>Pseudomonadati</taxon>
        <taxon>Pseudomonadota</taxon>
        <taxon>Alphaproteobacteria</taxon>
        <taxon>Hyphomicrobiales</taxon>
        <taxon>Nitrobacteraceae</taxon>
        <taxon>Tardiphaga</taxon>
    </lineage>
</organism>
<name>A0A164AAR5_9BRAD</name>
<reference evidence="2 3" key="1">
    <citation type="submission" date="2016-03" db="EMBL/GenBank/DDBJ databases">
        <title>Microsymbionts genomes from the relict species Vavilovia formosa (Stev.) Fed.</title>
        <authorList>
            <person name="Kopat V."/>
            <person name="Chirak E."/>
            <person name="Kimeklis A."/>
            <person name="Andronov E."/>
        </authorList>
    </citation>
    <scope>NUCLEOTIDE SEQUENCE [LARGE SCALE GENOMIC DNA]</scope>
    <source>
        <strain evidence="2 3">Vaf07</strain>
    </source>
</reference>